<sequence>MSHYSRISTNRTVLLNRWYAYRSRRQPSATGFVSQPEPRTIGSFARGRQLVSGNLLFAGYLLESETTGLWEVDAPDQAFDAERHGFAWLDDLVAVGDLAARKKAQTWLWGWIEAHGDGGGIGWTADLTGRRVIRWINHALFLLAGQDKQASDAFYASLSRQTWFLSHRWQGAIPGLPRFEALTGLIYAGLALEGREELAEPAIKALSQECESQIDAQGGLLTRNPEELLEVFTLLTWASAALIESGRRVAPAHQNAIERIAPALRNLRHTDGGLARFHGGGRGMEGRIDHALAAGPKSRAKPKGLAMGYARLYARRTSVIVDAALPPTGTASYNAHASTLAFELTSGRRPLVVNCGSGETFGLEWRRAGRATPSHSTLCLAGHSMARLASPHKVSNREALIEGPTRVPIEVEEQTHETKIEMAHDGYEAAFGLTHARTLELSDDGRSLTGDDMLLALDEAAQQRFDRTKRTTGATGIGYDLRFHLHPDVDARLDMGGSAVSLALKSGEIWVFRHGGGANLRLEPSFYLEKGRLKPRASQQIILSGYAIEYATRVRWVLSKAQDTAVAVRDINRDEPESFD</sequence>
<evidence type="ECO:0000313" key="3">
    <source>
        <dbReference type="EMBL" id="MQQ08089.1"/>
    </source>
</evidence>
<comment type="subcellular location">
    <subcellularLocation>
        <location evidence="1">Cell envelope</location>
    </subcellularLocation>
</comment>
<evidence type="ECO:0000313" key="4">
    <source>
        <dbReference type="Proteomes" id="UP000444174"/>
    </source>
</evidence>
<feature type="domain" description="Heparinase II/III-like C-terminal" evidence="2">
    <location>
        <begin position="298"/>
        <end position="556"/>
    </location>
</feature>
<dbReference type="Gene3D" id="2.70.98.70">
    <property type="match status" value="1"/>
</dbReference>
<comment type="caution">
    <text evidence="3">The sequence shown here is derived from an EMBL/GenBank/DDBJ whole genome shotgun (WGS) entry which is preliminary data.</text>
</comment>
<dbReference type="GO" id="GO:0016829">
    <property type="term" value="F:lyase activity"/>
    <property type="evidence" value="ECO:0007669"/>
    <property type="project" value="InterPro"/>
</dbReference>
<dbReference type="AlphaFoldDB" id="A0A843YG37"/>
<proteinExistence type="predicted"/>
<protein>
    <submittedName>
        <fullName evidence="3">Heparinase</fullName>
    </submittedName>
</protein>
<dbReference type="InterPro" id="IPR008929">
    <property type="entry name" value="Chondroitin_lyas"/>
</dbReference>
<dbReference type="RefSeq" id="WP_153215049.1">
    <property type="nucleotide sequence ID" value="NZ_WIBF01000003.1"/>
</dbReference>
<dbReference type="InterPro" id="IPR012480">
    <property type="entry name" value="Hepar_II_III_C"/>
</dbReference>
<dbReference type="EMBL" id="WIBF01000003">
    <property type="protein sequence ID" value="MQQ08089.1"/>
    <property type="molecule type" value="Genomic_DNA"/>
</dbReference>
<accession>A0A843YG37</accession>
<dbReference type="Proteomes" id="UP000444174">
    <property type="component" value="Unassembled WGS sequence"/>
</dbReference>
<reference evidence="3 4" key="1">
    <citation type="submission" date="2019-10" db="EMBL/GenBank/DDBJ databases">
        <title>Epibacterium sp. nov., isolated from seawater.</title>
        <authorList>
            <person name="Zhang X."/>
            <person name="Li N."/>
        </authorList>
    </citation>
    <scope>NUCLEOTIDE SEQUENCE [LARGE SCALE GENOMIC DNA]</scope>
    <source>
        <strain evidence="3 4">SM1979</strain>
    </source>
</reference>
<gene>
    <name evidence="3" type="ORF">GFB49_06470</name>
</gene>
<evidence type="ECO:0000259" key="2">
    <source>
        <dbReference type="Pfam" id="PF07940"/>
    </source>
</evidence>
<dbReference type="GO" id="GO:0030313">
    <property type="term" value="C:cell envelope"/>
    <property type="evidence" value="ECO:0007669"/>
    <property type="project" value="UniProtKB-SubCell"/>
</dbReference>
<name>A0A843YG37_9RHOB</name>
<organism evidence="3 4">
    <name type="scientific">Tritonibacter litoralis</name>
    <dbReference type="NCBI Taxonomy" id="2662264"/>
    <lineage>
        <taxon>Bacteria</taxon>
        <taxon>Pseudomonadati</taxon>
        <taxon>Pseudomonadota</taxon>
        <taxon>Alphaproteobacteria</taxon>
        <taxon>Rhodobacterales</taxon>
        <taxon>Paracoccaceae</taxon>
        <taxon>Tritonibacter</taxon>
    </lineage>
</organism>
<keyword evidence="4" id="KW-1185">Reference proteome</keyword>
<dbReference type="Gene3D" id="1.50.10.100">
    <property type="entry name" value="Chondroitin AC/alginate lyase"/>
    <property type="match status" value="1"/>
</dbReference>
<dbReference type="Pfam" id="PF07940">
    <property type="entry name" value="Hepar_II_III_C"/>
    <property type="match status" value="1"/>
</dbReference>
<evidence type="ECO:0000256" key="1">
    <source>
        <dbReference type="ARBA" id="ARBA00004196"/>
    </source>
</evidence>